<dbReference type="OMA" id="CDAECNG"/>
<dbReference type="Gene3D" id="3.10.180.10">
    <property type="entry name" value="2,3-Dihydroxybiphenyl 1,2-Dioxygenase, domain 1"/>
    <property type="match status" value="2"/>
</dbReference>
<sequence length="332" mass="38305">MKNSARGYLPRDKDILSHEHGRILTEEISNLIITMASNAHLRRALHYVFKIPDRSLTMRFYTDVLLMRVLRHEEFEKGCLAACNGRYDGFWSKTMVGYGSEDDHFAMELIYNYGVDKYKKGNEFKGIVIQMSNVLKRAQENRWTVQQENDKSYVEAPGGFKFYVEEDSSERKDPVRQVIYSCTNVEKTRRFWVTMLGCEVVESGDDFLEVAYDKSKTSLRFEKIFEPIDRGEAYGRVAFACPRNQLPEIEAQVKNADIGTVITPLVSLETPGKASVEVVILGDPDGHEICFVGDEGFHELSKEDPEASQVLQEKMKEYDAYVEKVQRRDRRF</sequence>
<reference evidence="4" key="1">
    <citation type="submission" date="2021-01" db="UniProtKB">
        <authorList>
            <consortium name="EnsemblMetazoa"/>
        </authorList>
    </citation>
    <scope>IDENTIFICATION</scope>
</reference>
<dbReference type="AlphaFoldDB" id="A0A7M7JF78"/>
<evidence type="ECO:0000256" key="1">
    <source>
        <dbReference type="ARBA" id="ARBA00010363"/>
    </source>
</evidence>
<dbReference type="FunCoup" id="A0A7M7JF78">
    <property type="interactions" value="1219"/>
</dbReference>
<dbReference type="InParanoid" id="A0A7M7JF78"/>
<organism evidence="4 5">
    <name type="scientific">Varroa destructor</name>
    <name type="common">Honeybee mite</name>
    <dbReference type="NCBI Taxonomy" id="109461"/>
    <lineage>
        <taxon>Eukaryota</taxon>
        <taxon>Metazoa</taxon>
        <taxon>Ecdysozoa</taxon>
        <taxon>Arthropoda</taxon>
        <taxon>Chelicerata</taxon>
        <taxon>Arachnida</taxon>
        <taxon>Acari</taxon>
        <taxon>Parasitiformes</taxon>
        <taxon>Mesostigmata</taxon>
        <taxon>Gamasina</taxon>
        <taxon>Dermanyssoidea</taxon>
        <taxon>Varroidae</taxon>
        <taxon>Varroa</taxon>
    </lineage>
</organism>
<dbReference type="Pfam" id="PF21701">
    <property type="entry name" value="GLOD4_C"/>
    <property type="match status" value="1"/>
</dbReference>
<dbReference type="OrthoDB" id="1545884at2759"/>
<feature type="domain" description="VOC" evidence="3">
    <location>
        <begin position="174"/>
        <end position="294"/>
    </location>
</feature>
<feature type="domain" description="VOC" evidence="3">
    <location>
        <begin position="43"/>
        <end position="167"/>
    </location>
</feature>
<comment type="similarity">
    <text evidence="1">Belongs to the glyoxalase I family.</text>
</comment>
<evidence type="ECO:0000313" key="5">
    <source>
        <dbReference type="Proteomes" id="UP000594260"/>
    </source>
</evidence>
<dbReference type="PANTHER" id="PTHR46466:SF1">
    <property type="entry name" value="GLYOXALASE DOMAIN-CONTAINING PROTEIN 4"/>
    <property type="match status" value="1"/>
</dbReference>
<dbReference type="InterPro" id="IPR043194">
    <property type="entry name" value="GLOD4_C"/>
</dbReference>
<dbReference type="InterPro" id="IPR043193">
    <property type="entry name" value="GLOD4"/>
</dbReference>
<dbReference type="KEGG" id="vde:111245326"/>
<dbReference type="Proteomes" id="UP000594260">
    <property type="component" value="Unplaced"/>
</dbReference>
<evidence type="ECO:0000313" key="4">
    <source>
        <dbReference type="EnsemblMetazoa" id="XP_022649285"/>
    </source>
</evidence>
<dbReference type="InterPro" id="IPR037523">
    <property type="entry name" value="VOC_core"/>
</dbReference>
<keyword evidence="2" id="KW-0677">Repeat</keyword>
<dbReference type="PANTHER" id="PTHR46466">
    <property type="entry name" value="GLYOXALASE DOMAIN-CONTAINING PROTEIN 4"/>
    <property type="match status" value="1"/>
</dbReference>
<keyword evidence="5" id="KW-1185">Reference proteome</keyword>
<name>A0A7M7JF78_VARDE</name>
<dbReference type="GeneID" id="111245326"/>
<evidence type="ECO:0000259" key="3">
    <source>
        <dbReference type="PROSITE" id="PS51819"/>
    </source>
</evidence>
<protein>
    <recommendedName>
        <fullName evidence="3">VOC domain-containing protein</fullName>
    </recommendedName>
</protein>
<proteinExistence type="inferred from homology"/>
<dbReference type="CDD" id="cd16357">
    <property type="entry name" value="GLOD4_C"/>
    <property type="match status" value="1"/>
</dbReference>
<dbReference type="EnsemblMetazoa" id="XM_022793550">
    <property type="protein sequence ID" value="XP_022649285"/>
    <property type="gene ID" value="LOC111245326"/>
</dbReference>
<evidence type="ECO:0000256" key="2">
    <source>
        <dbReference type="ARBA" id="ARBA00022737"/>
    </source>
</evidence>
<accession>A0A7M7JF78</accession>
<dbReference type="PROSITE" id="PS51819">
    <property type="entry name" value="VOC"/>
    <property type="match status" value="2"/>
</dbReference>
<dbReference type="RefSeq" id="XP_022649285.1">
    <property type="nucleotide sequence ID" value="XM_022793550.1"/>
</dbReference>
<dbReference type="SUPFAM" id="SSF54593">
    <property type="entry name" value="Glyoxalase/Bleomycin resistance protein/Dihydroxybiphenyl dioxygenase"/>
    <property type="match status" value="2"/>
</dbReference>
<dbReference type="InterPro" id="IPR029068">
    <property type="entry name" value="Glyas_Bleomycin-R_OHBP_Dase"/>
</dbReference>